<comment type="caution">
    <text evidence="2">The sequence shown here is derived from an EMBL/GenBank/DDBJ whole genome shotgun (WGS) entry which is preliminary data.</text>
</comment>
<proteinExistence type="predicted"/>
<accession>A0AA41Q5U4</accession>
<feature type="domain" description="DUF397" evidence="1">
    <location>
        <begin position="6"/>
        <end position="57"/>
    </location>
</feature>
<organism evidence="2 3">
    <name type="scientific">Yinghuangia soli</name>
    <dbReference type="NCBI Taxonomy" id="2908204"/>
    <lineage>
        <taxon>Bacteria</taxon>
        <taxon>Bacillati</taxon>
        <taxon>Actinomycetota</taxon>
        <taxon>Actinomycetes</taxon>
        <taxon>Kitasatosporales</taxon>
        <taxon>Streptomycetaceae</taxon>
        <taxon>Yinghuangia</taxon>
    </lineage>
</organism>
<evidence type="ECO:0000313" key="2">
    <source>
        <dbReference type="EMBL" id="MCF2532135.1"/>
    </source>
</evidence>
<dbReference type="InterPro" id="IPR007278">
    <property type="entry name" value="DUF397"/>
</dbReference>
<reference evidence="2" key="1">
    <citation type="submission" date="2022-01" db="EMBL/GenBank/DDBJ databases">
        <title>Genome-Based Taxonomic Classification of the Phylum Actinobacteria.</title>
        <authorList>
            <person name="Gao Y."/>
        </authorList>
    </citation>
    <scope>NUCLEOTIDE SEQUENCE</scope>
    <source>
        <strain evidence="2">KLBMP 8922</strain>
    </source>
</reference>
<dbReference type="AlphaFoldDB" id="A0AA41Q5U4"/>
<gene>
    <name evidence="2" type="ORF">LZ495_33645</name>
</gene>
<evidence type="ECO:0000313" key="3">
    <source>
        <dbReference type="Proteomes" id="UP001165378"/>
    </source>
</evidence>
<keyword evidence="3" id="KW-1185">Reference proteome</keyword>
<sequence>MTETYWRKSSYSGAQASDCVEVAPLSQATGVRDSKSPTLGHLELTPATWDALLDELKGTSVP</sequence>
<name>A0AA41Q5U4_9ACTN</name>
<dbReference type="RefSeq" id="WP_235056856.1">
    <property type="nucleotide sequence ID" value="NZ_JAKFHA010000030.1"/>
</dbReference>
<evidence type="ECO:0000259" key="1">
    <source>
        <dbReference type="Pfam" id="PF04149"/>
    </source>
</evidence>
<protein>
    <submittedName>
        <fullName evidence="2">DUF397 domain-containing protein</fullName>
    </submittedName>
</protein>
<dbReference type="Proteomes" id="UP001165378">
    <property type="component" value="Unassembled WGS sequence"/>
</dbReference>
<dbReference type="Pfam" id="PF04149">
    <property type="entry name" value="DUF397"/>
    <property type="match status" value="1"/>
</dbReference>
<dbReference type="EMBL" id="JAKFHA010000030">
    <property type="protein sequence ID" value="MCF2532135.1"/>
    <property type="molecule type" value="Genomic_DNA"/>
</dbReference>